<keyword evidence="2" id="KW-1185">Reference proteome</keyword>
<gene>
    <name evidence="1" type="ORF">GCM10011351_20830</name>
</gene>
<dbReference type="Proteomes" id="UP000618460">
    <property type="component" value="Unassembled WGS sequence"/>
</dbReference>
<dbReference type="Pfam" id="PF13148">
    <property type="entry name" value="DUF3987"/>
    <property type="match status" value="2"/>
</dbReference>
<dbReference type="InterPro" id="IPR025048">
    <property type="entry name" value="DUF3987"/>
</dbReference>
<comment type="caution">
    <text evidence="1">The sequence shown here is derived from an EMBL/GenBank/DDBJ whole genome shotgun (WGS) entry which is preliminary data.</text>
</comment>
<dbReference type="OrthoDB" id="9763644at2"/>
<evidence type="ECO:0000313" key="1">
    <source>
        <dbReference type="EMBL" id="GGM34661.1"/>
    </source>
</evidence>
<reference evidence="1" key="1">
    <citation type="journal article" date="2014" name="Int. J. Syst. Evol. Microbiol.">
        <title>Complete genome sequence of Corynebacterium casei LMG S-19264T (=DSM 44701T), isolated from a smear-ripened cheese.</title>
        <authorList>
            <consortium name="US DOE Joint Genome Institute (JGI-PGF)"/>
            <person name="Walter F."/>
            <person name="Albersmeier A."/>
            <person name="Kalinowski J."/>
            <person name="Ruckert C."/>
        </authorList>
    </citation>
    <scope>NUCLEOTIDE SEQUENCE</scope>
    <source>
        <strain evidence="1">CGMCC 1.6333</strain>
    </source>
</reference>
<sequence>MKDVIDLLNSSEKTEWDNPIDFEEPQLPIFDTNVYPEWIKKFVEQVAEETQTPICFAAVSMISVLSTTVLSKFRLKVRGQWTEPIGIYSVVVAEPSARKSSVFNLLYQPIFDYELKSYNEKNTNFKRYIAADATQEKLIELMANNNQSITLATAEGDEVFGMMKGKYTSITSFDVYLKSYSSDPIFYDRKNSGTLTLQKPTMAMTLFVQPSVIGGMSNEFSDRGVTQRFIYSLPKSNVGFRDPDPKLIDQKVKNNYKKNIVRLLEIANDEIEYVTLSNKAQEYLNEMIHEIELELRNQDLSTSIKAWLGKLIGQILRITALLHISFEITKGTAFQTEIGVDTLKRVYNLKDYFIKHAKKAYRQINNTNQETADIKYVLNKIKHLKKLEIKRRDVQQLTKHRLTSVELSKVLGELEDFNYISNMKKDRKQIIKVNPIIIN</sequence>
<accession>A0A917WW83</accession>
<name>A0A917WW83_9BACI</name>
<evidence type="ECO:0000313" key="2">
    <source>
        <dbReference type="Proteomes" id="UP000618460"/>
    </source>
</evidence>
<dbReference type="AlphaFoldDB" id="A0A917WW83"/>
<evidence type="ECO:0008006" key="3">
    <source>
        <dbReference type="Google" id="ProtNLM"/>
    </source>
</evidence>
<proteinExistence type="predicted"/>
<protein>
    <recommendedName>
        <fullName evidence="3">DUF3987 domain-containing protein</fullName>
    </recommendedName>
</protein>
<reference evidence="1" key="2">
    <citation type="submission" date="2020-09" db="EMBL/GenBank/DDBJ databases">
        <authorList>
            <person name="Sun Q."/>
            <person name="Zhou Y."/>
        </authorList>
    </citation>
    <scope>NUCLEOTIDE SEQUENCE</scope>
    <source>
        <strain evidence="1">CGMCC 1.6333</strain>
    </source>
</reference>
<dbReference type="EMBL" id="BMLG01000011">
    <property type="protein sequence ID" value="GGM34661.1"/>
    <property type="molecule type" value="Genomic_DNA"/>
</dbReference>
<dbReference type="RefSeq" id="WP_117155529.1">
    <property type="nucleotide sequence ID" value="NZ_BMLG01000011.1"/>
</dbReference>
<organism evidence="1 2">
    <name type="scientific">Paraliobacillus quinghaiensis</name>
    <dbReference type="NCBI Taxonomy" id="470815"/>
    <lineage>
        <taxon>Bacteria</taxon>
        <taxon>Bacillati</taxon>
        <taxon>Bacillota</taxon>
        <taxon>Bacilli</taxon>
        <taxon>Bacillales</taxon>
        <taxon>Bacillaceae</taxon>
        <taxon>Paraliobacillus</taxon>
    </lineage>
</organism>